<keyword evidence="2 5" id="KW-0812">Transmembrane</keyword>
<feature type="transmembrane region" description="Helical" evidence="5">
    <location>
        <begin position="115"/>
        <end position="139"/>
    </location>
</feature>
<dbReference type="GeneID" id="92790954"/>
<dbReference type="InterPro" id="IPR003825">
    <property type="entry name" value="Colicin-V_CvpA"/>
</dbReference>
<accession>A0A1R1QJF3</accession>
<evidence type="ECO:0000256" key="5">
    <source>
        <dbReference type="SAM" id="Phobius"/>
    </source>
</evidence>
<keyword evidence="3 5" id="KW-1133">Transmembrane helix</keyword>
<dbReference type="RefSeq" id="WP_076763124.1">
    <property type="nucleotide sequence ID" value="NZ_CP133085.1"/>
</dbReference>
<accession>A0A1R1RK33</accession>
<dbReference type="PANTHER" id="PTHR37306:SF1">
    <property type="entry name" value="COLICIN V PRODUCTION PROTEIN"/>
    <property type="match status" value="1"/>
</dbReference>
<keyword evidence="7" id="KW-1185">Reference proteome</keyword>
<evidence type="ECO:0000313" key="7">
    <source>
        <dbReference type="Proteomes" id="UP000187367"/>
    </source>
</evidence>
<evidence type="ECO:0000256" key="1">
    <source>
        <dbReference type="ARBA" id="ARBA00004141"/>
    </source>
</evidence>
<proteinExistence type="predicted"/>
<evidence type="ECO:0000256" key="4">
    <source>
        <dbReference type="ARBA" id="ARBA00023136"/>
    </source>
</evidence>
<protein>
    <recommendedName>
        <fullName evidence="8">CvpA family protein</fullName>
    </recommendedName>
</protein>
<feature type="transmembrane region" description="Helical" evidence="5">
    <location>
        <begin position="26"/>
        <end position="44"/>
    </location>
</feature>
<dbReference type="GO" id="GO:0009403">
    <property type="term" value="P:toxin biosynthetic process"/>
    <property type="evidence" value="ECO:0007669"/>
    <property type="project" value="InterPro"/>
</dbReference>
<keyword evidence="4 5" id="KW-0472">Membrane</keyword>
<dbReference type="AlphaFoldDB" id="A0A1R1QJF3"/>
<comment type="caution">
    <text evidence="6">The sequence shown here is derived from an EMBL/GenBank/DDBJ whole genome shotgun (WGS) entry which is preliminary data.</text>
</comment>
<dbReference type="GO" id="GO:0016020">
    <property type="term" value="C:membrane"/>
    <property type="evidence" value="ECO:0007669"/>
    <property type="project" value="UniProtKB-SubCell"/>
</dbReference>
<feature type="transmembrane region" description="Helical" evidence="5">
    <location>
        <begin position="75"/>
        <end position="103"/>
    </location>
</feature>
<dbReference type="Proteomes" id="UP000187367">
    <property type="component" value="Unassembled WGS sequence"/>
</dbReference>
<evidence type="ECO:0000256" key="2">
    <source>
        <dbReference type="ARBA" id="ARBA00022692"/>
    </source>
</evidence>
<name>A0A1R1QJF3_9BACI</name>
<evidence type="ECO:0000313" key="6">
    <source>
        <dbReference type="EMBL" id="OMI04797.1"/>
    </source>
</evidence>
<dbReference type="EMBL" id="MTJL01000024">
    <property type="protein sequence ID" value="OMI04797.1"/>
    <property type="molecule type" value="Genomic_DNA"/>
</dbReference>
<evidence type="ECO:0000256" key="3">
    <source>
        <dbReference type="ARBA" id="ARBA00022989"/>
    </source>
</evidence>
<comment type="subcellular location">
    <subcellularLocation>
        <location evidence="1">Membrane</location>
        <topology evidence="1">Multi-pass membrane protein</topology>
    </subcellularLocation>
</comment>
<evidence type="ECO:0008006" key="8">
    <source>
        <dbReference type="Google" id="ProtNLM"/>
    </source>
</evidence>
<sequence length="178" mass="19531">MLDIIIIILLLSGLFIGLKRGFIRQFIRLVTFIAAIAVAGTYYGDLAPKLGWIPSPDFSGGQTALAFVNGSLEGAYYNMIAFLILFFLTMILLRIAASFLDAVASIPILKQINQILGAVLGFAEIYLFVFVVLFIGTLLPIEVLQNMMSGSVMADLIIHKTPYLSNMLNNLMNQYGSL</sequence>
<gene>
    <name evidence="6" type="ORF">BW143_13120</name>
</gene>
<dbReference type="PANTHER" id="PTHR37306">
    <property type="entry name" value="COLICIN V PRODUCTION PROTEIN"/>
    <property type="match status" value="1"/>
</dbReference>
<dbReference type="OrthoDB" id="1809613at2"/>
<dbReference type="Pfam" id="PF02674">
    <property type="entry name" value="Colicin_V"/>
    <property type="match status" value="1"/>
</dbReference>
<reference evidence="6 7" key="1">
    <citation type="submission" date="2017-01" db="EMBL/GenBank/DDBJ databases">
        <title>Bacillus phylogenomics.</title>
        <authorList>
            <person name="Dunlap C."/>
        </authorList>
    </citation>
    <scope>NUCLEOTIDE SEQUENCE [LARGE SCALE GENOMIC DNA]</scope>
    <source>
        <strain evidence="6 7">NRRL B-41282</strain>
    </source>
</reference>
<organism evidence="6 7">
    <name type="scientific">Bacillus swezeyi</name>
    <dbReference type="NCBI Taxonomy" id="1925020"/>
    <lineage>
        <taxon>Bacteria</taxon>
        <taxon>Bacillati</taxon>
        <taxon>Bacillota</taxon>
        <taxon>Bacilli</taxon>
        <taxon>Bacillales</taxon>
        <taxon>Bacillaceae</taxon>
        <taxon>Bacillus</taxon>
    </lineage>
</organism>